<feature type="compositionally biased region" description="Polar residues" evidence="3">
    <location>
        <begin position="176"/>
        <end position="192"/>
    </location>
</feature>
<dbReference type="PROSITE" id="PS00463">
    <property type="entry name" value="ZN2_CY6_FUNGAL_1"/>
    <property type="match status" value="1"/>
</dbReference>
<dbReference type="CDD" id="cd12148">
    <property type="entry name" value="fungal_TF_MHR"/>
    <property type="match status" value="1"/>
</dbReference>
<name>A0A9P9AB04_9PEZI</name>
<keyword evidence="6" id="KW-1185">Reference proteome</keyword>
<dbReference type="Pfam" id="PF04082">
    <property type="entry name" value="Fungal_trans"/>
    <property type="match status" value="1"/>
</dbReference>
<protein>
    <recommendedName>
        <fullName evidence="4">Zn(2)-C6 fungal-type domain-containing protein</fullName>
    </recommendedName>
</protein>
<feature type="compositionally biased region" description="Polar residues" evidence="3">
    <location>
        <begin position="154"/>
        <end position="167"/>
    </location>
</feature>
<dbReference type="GO" id="GO:0008270">
    <property type="term" value="F:zinc ion binding"/>
    <property type="evidence" value="ECO:0007669"/>
    <property type="project" value="InterPro"/>
</dbReference>
<dbReference type="Pfam" id="PF00172">
    <property type="entry name" value="Zn_clus"/>
    <property type="match status" value="1"/>
</dbReference>
<evidence type="ECO:0000259" key="4">
    <source>
        <dbReference type="PROSITE" id="PS50048"/>
    </source>
</evidence>
<dbReference type="PANTHER" id="PTHR47425:SF3">
    <property type="entry name" value="ZN(II)2CYS6 TRANSCRIPTION FACTOR (EUROFUNG)"/>
    <property type="match status" value="1"/>
</dbReference>
<evidence type="ECO:0000256" key="3">
    <source>
        <dbReference type="SAM" id="MobiDB-lite"/>
    </source>
</evidence>
<dbReference type="InterPro" id="IPR052761">
    <property type="entry name" value="Fungal_Detox/Toxin_TFs"/>
</dbReference>
<dbReference type="GO" id="GO:0000981">
    <property type="term" value="F:DNA-binding transcription factor activity, RNA polymerase II-specific"/>
    <property type="evidence" value="ECO:0007669"/>
    <property type="project" value="InterPro"/>
</dbReference>
<dbReference type="InterPro" id="IPR007219">
    <property type="entry name" value="XnlR_reg_dom"/>
</dbReference>
<dbReference type="GO" id="GO:0003677">
    <property type="term" value="F:DNA binding"/>
    <property type="evidence" value="ECO:0007669"/>
    <property type="project" value="InterPro"/>
</dbReference>
<evidence type="ECO:0000313" key="6">
    <source>
        <dbReference type="Proteomes" id="UP000770015"/>
    </source>
</evidence>
<evidence type="ECO:0000256" key="1">
    <source>
        <dbReference type="ARBA" id="ARBA00022723"/>
    </source>
</evidence>
<dbReference type="InterPro" id="IPR001138">
    <property type="entry name" value="Zn2Cys6_DnaBD"/>
</dbReference>
<gene>
    <name evidence="5" type="ORF">F5X68DRAFT_262452</name>
</gene>
<dbReference type="EMBL" id="JAGSXJ010000014">
    <property type="protein sequence ID" value="KAH6685937.1"/>
    <property type="molecule type" value="Genomic_DNA"/>
</dbReference>
<proteinExistence type="predicted"/>
<sequence>MSTSILSGPEQLEAHEQPSALAAHSTEAPDPAPKAGTKRRAARACLSCRSRKVRCNVVEQSPCTNCRFDGVECSVETGRKKRRSIKFREHIEGSGLAIKPALSKKDEPLQSVLPGVVDTEAHGSLDDDTFSFLRPWSTIDDVTPIMKYLYTAENEPSNPQQPSTLASVDSFEDYSSDSMGSQAESPSHSTSTDGIVLSCIVRPLLTRISLEDAMYLSLKGALDVPEGPFCDALLEAFINYVHPFLPILDLAEFLQLMQQHQDELALGKNDFGQDQSPASLLLVQAVMFAASAFVDSQYLQEAGYTSRRAARKSFFEKTKLLYTLDCETDPMAISQALLLMAFWHETLDDEKGASHWIGVAMDIANTVHTASLTPAKKRLWKRIRWTCLVRDRLVSLGMRLPLKIDSTGFKDTALTMEDFDIVESSEITGLPFARNSVLQDPVRQRGLAALFMAESQLCVHIGRILTDEYEVRSRELLPDPHGISRSRMLLYPKATRDQAVIDNLDGELRLWEESLPDVCKYWSPTIPPSLDNPRSSVLLHQIILNLVYHAAIATLHRPNANSGDPSDARSSRLSKLRVSHAARGITHMATDLYRLRLDSYLPSAAVTVLIPAILTLIVEWRASNDERAKRETMRNIFYCRRVLERLRDVYSGGDHGAELVRAALGCEPEDLEREAKVEEDEGMGISGEKMDVGDEDFGDLFTFDDFMEAEGDDMAVDGMFTEAMPFGIVEESLAVAP</sequence>
<dbReference type="InterPro" id="IPR036864">
    <property type="entry name" value="Zn2-C6_fun-type_DNA-bd_sf"/>
</dbReference>
<dbReference type="PANTHER" id="PTHR47425">
    <property type="entry name" value="FARB-RELATED"/>
    <property type="match status" value="1"/>
</dbReference>
<keyword evidence="2" id="KW-0539">Nucleus</keyword>
<accession>A0A9P9AB04</accession>
<dbReference type="AlphaFoldDB" id="A0A9P9AB04"/>
<dbReference type="OrthoDB" id="4161332at2759"/>
<keyword evidence="1" id="KW-0479">Metal-binding</keyword>
<dbReference type="Gene3D" id="4.10.240.10">
    <property type="entry name" value="Zn(2)-C6 fungal-type DNA-binding domain"/>
    <property type="match status" value="1"/>
</dbReference>
<reference evidence="5" key="1">
    <citation type="journal article" date="2021" name="Nat. Commun.">
        <title>Genetic determinants of endophytism in the Arabidopsis root mycobiome.</title>
        <authorList>
            <person name="Mesny F."/>
            <person name="Miyauchi S."/>
            <person name="Thiergart T."/>
            <person name="Pickel B."/>
            <person name="Atanasova L."/>
            <person name="Karlsson M."/>
            <person name="Huettel B."/>
            <person name="Barry K.W."/>
            <person name="Haridas S."/>
            <person name="Chen C."/>
            <person name="Bauer D."/>
            <person name="Andreopoulos W."/>
            <person name="Pangilinan J."/>
            <person name="LaButti K."/>
            <person name="Riley R."/>
            <person name="Lipzen A."/>
            <person name="Clum A."/>
            <person name="Drula E."/>
            <person name="Henrissat B."/>
            <person name="Kohler A."/>
            <person name="Grigoriev I.V."/>
            <person name="Martin F.M."/>
            <person name="Hacquard S."/>
        </authorList>
    </citation>
    <scope>NUCLEOTIDE SEQUENCE</scope>
    <source>
        <strain evidence="5">MPI-SDFR-AT-0117</strain>
    </source>
</reference>
<feature type="region of interest" description="Disordered" evidence="3">
    <location>
        <begin position="153"/>
        <end position="192"/>
    </location>
</feature>
<evidence type="ECO:0000256" key="2">
    <source>
        <dbReference type="ARBA" id="ARBA00023242"/>
    </source>
</evidence>
<feature type="domain" description="Zn(2)-C6 fungal-type" evidence="4">
    <location>
        <begin position="44"/>
        <end position="75"/>
    </location>
</feature>
<dbReference type="SUPFAM" id="SSF57701">
    <property type="entry name" value="Zn2/Cys6 DNA-binding domain"/>
    <property type="match status" value="1"/>
</dbReference>
<dbReference type="Proteomes" id="UP000770015">
    <property type="component" value="Unassembled WGS sequence"/>
</dbReference>
<organism evidence="5 6">
    <name type="scientific">Plectosphaerella plurivora</name>
    <dbReference type="NCBI Taxonomy" id="936078"/>
    <lineage>
        <taxon>Eukaryota</taxon>
        <taxon>Fungi</taxon>
        <taxon>Dikarya</taxon>
        <taxon>Ascomycota</taxon>
        <taxon>Pezizomycotina</taxon>
        <taxon>Sordariomycetes</taxon>
        <taxon>Hypocreomycetidae</taxon>
        <taxon>Glomerellales</taxon>
        <taxon>Plectosphaerellaceae</taxon>
        <taxon>Plectosphaerella</taxon>
    </lineage>
</organism>
<dbReference type="PROSITE" id="PS50048">
    <property type="entry name" value="ZN2_CY6_FUNGAL_2"/>
    <property type="match status" value="1"/>
</dbReference>
<feature type="region of interest" description="Disordered" evidence="3">
    <location>
        <begin position="1"/>
        <end position="36"/>
    </location>
</feature>
<comment type="caution">
    <text evidence="5">The sequence shown here is derived from an EMBL/GenBank/DDBJ whole genome shotgun (WGS) entry which is preliminary data.</text>
</comment>
<dbReference type="GO" id="GO:0006351">
    <property type="term" value="P:DNA-templated transcription"/>
    <property type="evidence" value="ECO:0007669"/>
    <property type="project" value="InterPro"/>
</dbReference>
<dbReference type="CDD" id="cd00067">
    <property type="entry name" value="GAL4"/>
    <property type="match status" value="1"/>
</dbReference>
<dbReference type="SMART" id="SM00066">
    <property type="entry name" value="GAL4"/>
    <property type="match status" value="1"/>
</dbReference>
<evidence type="ECO:0000313" key="5">
    <source>
        <dbReference type="EMBL" id="KAH6685937.1"/>
    </source>
</evidence>